<name>A0A540WZU6_9BACT</name>
<dbReference type="Proteomes" id="UP000315369">
    <property type="component" value="Unassembled WGS sequence"/>
</dbReference>
<accession>A0A540WZU6</accession>
<reference evidence="3 4" key="1">
    <citation type="submission" date="2019-06" db="EMBL/GenBank/DDBJ databases">
        <authorList>
            <person name="Livingstone P."/>
            <person name="Whitworth D."/>
        </authorList>
    </citation>
    <scope>NUCLEOTIDE SEQUENCE [LARGE SCALE GENOMIC DNA]</scope>
    <source>
        <strain evidence="3 4">AM401</strain>
    </source>
</reference>
<dbReference type="Pfam" id="PF20005">
    <property type="entry name" value="fvmX7"/>
    <property type="match status" value="1"/>
</dbReference>
<keyword evidence="4" id="KW-1185">Reference proteome</keyword>
<dbReference type="RefSeq" id="WP_141643775.1">
    <property type="nucleotide sequence ID" value="NZ_VIFM01000066.1"/>
</dbReference>
<evidence type="ECO:0000259" key="2">
    <source>
        <dbReference type="Pfam" id="PF20005"/>
    </source>
</evidence>
<dbReference type="AlphaFoldDB" id="A0A540WZU6"/>
<organism evidence="3 4">
    <name type="scientific">Myxococcus llanfairpwllgwyngyllgogerychwyrndrobwllllantysiliogogogochensis</name>
    <dbReference type="NCBI Taxonomy" id="2590453"/>
    <lineage>
        <taxon>Bacteria</taxon>
        <taxon>Pseudomonadati</taxon>
        <taxon>Myxococcota</taxon>
        <taxon>Myxococcia</taxon>
        <taxon>Myxococcales</taxon>
        <taxon>Cystobacterineae</taxon>
        <taxon>Myxococcaceae</taxon>
        <taxon>Myxococcus</taxon>
    </lineage>
</organism>
<evidence type="ECO:0000256" key="1">
    <source>
        <dbReference type="SAM" id="MobiDB-lite"/>
    </source>
</evidence>
<sequence length="1090" mass="116718">MSTLVFPTEEALHLALTSRLVPPEVQATPARYRRSAEGVLHVTSQAPLSKAVLAELATFGIEADAKAPRAEDSVLCWAELLAPRRVPVESAPLGAVLFLPVDGDGLLSLAGELLRLGCDRQEVCFAEKKKGQRALLRASAPPYFTLTGAMDRAGGLRAFVPAVPGQTSVWVELGHVHPLARTLLPAPGTVLLIPGEGPWLTAPDGPWTDLYQLTDLRLPEPAEDWTPSAAPGRLSVHMRLTRAARTEAASLWVLRENAVAQVESLVHTLPEALLAQLRFAVTGPADAPCIILRARHGRERPPELGLSAMAYSPLPQLADLYLPCDGLLEPPVRRDRLRALLAPVPDTVTWLHPTGAGGFRAERIPEQAFQPLESWVDYVVDTAAAALEPWVKGATFDFGAIESADGEWMPGAAGPAPTGESEDPNTSTRSTRRTRRGQAPVPEPVEPAQPATTKRSSSRGVGTLLEPLTPAQLGAAEEALTVAEKSFLELDVPADAPERQALWVHMAELNGQLGRGRDAALCWTRALWNTSGAEATELAVRWAEAESRAGASRAELLARATPSEDDVRSFASGLVLGALTSPRTPPGDMPALQRWLDRHDTALDVRTLWLSRAALDTLAGGDPLSLARTGDRLLEMLQRGLSLSRDVPRFLRGGTDASALPRLAAQLDALLDRFERTARRRSSVEAPAELTQAYVRLVFACGLARLGQADRARALVASATAALDTKEPIHGFLSRAYGARVAQALEGEPLETPLPTDISAELNALATFQRYKVDRLRQASALLEPSERLDPARAFGRGTRDLRGEEFAALRDIRDAATVTHEVVQLVRRATGARLPAPERLRLIGGLLETLPRLAPARALPLLDELVSAMEGLPGESQAQLLGDALTLAALFGRADRATSLAGRLRLVLAGLAPESPAWGAGILEASLRGLRRVGLSRETGEMVAATRGLLTRAKAPVAARLGVASGMAMLGHVDEALPVFNMAFDALAAAKGSPPERMSLTRSLAGALAHTPTNVALPGLARLSEGLATVTDSFNTNSHFCLSVVELADALVLGHVEVAQGASERARSWLDEDEFLVRRRIHQELEDRT</sequence>
<gene>
    <name evidence="3" type="ORF">FJV41_18200</name>
</gene>
<feature type="region of interest" description="Disordered" evidence="1">
    <location>
        <begin position="405"/>
        <end position="461"/>
    </location>
</feature>
<evidence type="ECO:0000313" key="3">
    <source>
        <dbReference type="EMBL" id="TQF14515.1"/>
    </source>
</evidence>
<protein>
    <recommendedName>
        <fullName evidence="2">FtsH ternary system domain-containing protein</fullName>
    </recommendedName>
</protein>
<dbReference type="OrthoDB" id="243139at2"/>
<proteinExistence type="predicted"/>
<dbReference type="InterPro" id="IPR045486">
    <property type="entry name" value="fvmX7"/>
</dbReference>
<comment type="caution">
    <text evidence="3">The sequence shown here is derived from an EMBL/GenBank/DDBJ whole genome shotgun (WGS) entry which is preliminary data.</text>
</comment>
<feature type="domain" description="FtsH ternary system" evidence="2">
    <location>
        <begin position="1"/>
        <end position="381"/>
    </location>
</feature>
<evidence type="ECO:0000313" key="4">
    <source>
        <dbReference type="Proteomes" id="UP000315369"/>
    </source>
</evidence>
<dbReference type="EMBL" id="VIFM01000066">
    <property type="protein sequence ID" value="TQF14515.1"/>
    <property type="molecule type" value="Genomic_DNA"/>
</dbReference>